<name>A0A1B0GF45_GLOMM</name>
<evidence type="ECO:0000313" key="1">
    <source>
        <dbReference type="EnsemblMetazoa" id="GMOY011916-PA"/>
    </source>
</evidence>
<accession>A0A1B0GF45</accession>
<dbReference type="AlphaFoldDB" id="A0A1B0GF45"/>
<protein>
    <submittedName>
        <fullName evidence="1">Uncharacterized protein</fullName>
    </submittedName>
</protein>
<dbReference type="Proteomes" id="UP000092444">
    <property type="component" value="Unassembled WGS sequence"/>
</dbReference>
<dbReference type="STRING" id="37546.A0A1B0GF45"/>
<dbReference type="PhylomeDB" id="A0A1B0GF45"/>
<organism evidence="1 2">
    <name type="scientific">Glossina morsitans morsitans</name>
    <name type="common">Savannah tsetse fly</name>
    <dbReference type="NCBI Taxonomy" id="37546"/>
    <lineage>
        <taxon>Eukaryota</taxon>
        <taxon>Metazoa</taxon>
        <taxon>Ecdysozoa</taxon>
        <taxon>Arthropoda</taxon>
        <taxon>Hexapoda</taxon>
        <taxon>Insecta</taxon>
        <taxon>Pterygota</taxon>
        <taxon>Neoptera</taxon>
        <taxon>Endopterygota</taxon>
        <taxon>Diptera</taxon>
        <taxon>Brachycera</taxon>
        <taxon>Muscomorpha</taxon>
        <taxon>Hippoboscoidea</taxon>
        <taxon>Glossinidae</taxon>
        <taxon>Glossina</taxon>
    </lineage>
</organism>
<reference evidence="1" key="1">
    <citation type="submission" date="2020-05" db="UniProtKB">
        <authorList>
            <consortium name="EnsemblMetazoa"/>
        </authorList>
    </citation>
    <scope>IDENTIFICATION</scope>
    <source>
        <strain evidence="1">Yale</strain>
    </source>
</reference>
<keyword evidence="2" id="KW-1185">Reference proteome</keyword>
<sequence length="196" mass="22199">MSCVCQYFGNNATRTIPSSNCIDNGVDKKKLEENVDPQIKERDCSSTESVSATELAAARAEIWVLSKNLTDAKISIENLESFLKCIIDKQSALLSELYALKRINSELQEESRMQRDYHTIERNSIIRELHNIKTLLSSRAALLEEARMKNAELENAVQDANEKIYVIGMKFLKLKSTRSRQCSERSGSIHSSEPLQ</sequence>
<dbReference type="EMBL" id="CCAG010012761">
    <property type="status" value="NOT_ANNOTATED_CDS"/>
    <property type="molecule type" value="Genomic_DNA"/>
</dbReference>
<dbReference type="VEuPathDB" id="VectorBase:GMOY011916"/>
<dbReference type="EnsemblMetazoa" id="GMOY011916-RA">
    <property type="protein sequence ID" value="GMOY011916-PA"/>
    <property type="gene ID" value="GMOY011916"/>
</dbReference>
<proteinExistence type="predicted"/>
<evidence type="ECO:0000313" key="2">
    <source>
        <dbReference type="Proteomes" id="UP000092444"/>
    </source>
</evidence>